<evidence type="ECO:0000313" key="3">
    <source>
        <dbReference type="Proteomes" id="UP000288805"/>
    </source>
</evidence>
<comment type="caution">
    <text evidence="2">The sequence shown here is derived from an EMBL/GenBank/DDBJ whole genome shotgun (WGS) entry which is preliminary data.</text>
</comment>
<gene>
    <name evidence="2" type="ORF">CK203_053560</name>
</gene>
<dbReference type="EMBL" id="QGNW01000219">
    <property type="protein sequence ID" value="RVW84133.1"/>
    <property type="molecule type" value="Genomic_DNA"/>
</dbReference>
<feature type="compositionally biased region" description="Gly residues" evidence="1">
    <location>
        <begin position="81"/>
        <end position="97"/>
    </location>
</feature>
<sequence length="278" mass="31794">MQERSNEDLYNPIDMNHIFIDDDILDEWIRGEEPILSSDNLDWLDKGLPTNEEGRERDFDSRRKDKASRTISSSSSSDYGDNGGSRWGGGISGGNRGVDGTSESIGGDGRIGGDYVSQVDLGMSWAQGDENYYVIQDTDHGYRPMIWKQSKHLERLTTFPSDDDYSSGHDYHRSNYHCIDEHLQNFGIGSRLYFRGRDIQILEHELVTHMDMINLPVAVALLIEVLDTINMVLILNSLRNHIFLIMDHQANHLTQHIQVMNKLFQPYPYYGNCHPNLS</sequence>
<dbReference type="Proteomes" id="UP000288805">
    <property type="component" value="Unassembled WGS sequence"/>
</dbReference>
<proteinExistence type="predicted"/>
<organism evidence="2 3">
    <name type="scientific">Vitis vinifera</name>
    <name type="common">Grape</name>
    <dbReference type="NCBI Taxonomy" id="29760"/>
    <lineage>
        <taxon>Eukaryota</taxon>
        <taxon>Viridiplantae</taxon>
        <taxon>Streptophyta</taxon>
        <taxon>Embryophyta</taxon>
        <taxon>Tracheophyta</taxon>
        <taxon>Spermatophyta</taxon>
        <taxon>Magnoliopsida</taxon>
        <taxon>eudicotyledons</taxon>
        <taxon>Gunneridae</taxon>
        <taxon>Pentapetalae</taxon>
        <taxon>rosids</taxon>
        <taxon>Vitales</taxon>
        <taxon>Vitaceae</taxon>
        <taxon>Viteae</taxon>
        <taxon>Vitis</taxon>
    </lineage>
</organism>
<evidence type="ECO:0000256" key="1">
    <source>
        <dbReference type="SAM" id="MobiDB-lite"/>
    </source>
</evidence>
<feature type="region of interest" description="Disordered" evidence="1">
    <location>
        <begin position="40"/>
        <end position="109"/>
    </location>
</feature>
<dbReference type="AlphaFoldDB" id="A0A438HI40"/>
<accession>A0A438HI40</accession>
<feature type="compositionally biased region" description="Basic and acidic residues" evidence="1">
    <location>
        <begin position="52"/>
        <end position="63"/>
    </location>
</feature>
<protein>
    <submittedName>
        <fullName evidence="2">Uncharacterized protein</fullName>
    </submittedName>
</protein>
<reference evidence="2 3" key="1">
    <citation type="journal article" date="2018" name="PLoS Genet.">
        <title>Population sequencing reveals clonal diversity and ancestral inbreeding in the grapevine cultivar Chardonnay.</title>
        <authorList>
            <person name="Roach M.J."/>
            <person name="Johnson D.L."/>
            <person name="Bohlmann J."/>
            <person name="van Vuuren H.J."/>
            <person name="Jones S.J."/>
            <person name="Pretorius I.S."/>
            <person name="Schmidt S.A."/>
            <person name="Borneman A.R."/>
        </authorList>
    </citation>
    <scope>NUCLEOTIDE SEQUENCE [LARGE SCALE GENOMIC DNA]</scope>
    <source>
        <strain evidence="3">cv. Chardonnay</strain>
        <tissue evidence="2">Leaf</tissue>
    </source>
</reference>
<evidence type="ECO:0000313" key="2">
    <source>
        <dbReference type="EMBL" id="RVW84133.1"/>
    </source>
</evidence>
<name>A0A438HI40_VITVI</name>